<dbReference type="EMBL" id="LAZR01015681">
    <property type="protein sequence ID" value="KKM07863.1"/>
    <property type="molecule type" value="Genomic_DNA"/>
</dbReference>
<dbReference type="AlphaFoldDB" id="A0A0F9K9P1"/>
<protein>
    <submittedName>
        <fullName evidence="1">Uncharacterized protein</fullName>
    </submittedName>
</protein>
<organism evidence="1">
    <name type="scientific">marine sediment metagenome</name>
    <dbReference type="NCBI Taxonomy" id="412755"/>
    <lineage>
        <taxon>unclassified sequences</taxon>
        <taxon>metagenomes</taxon>
        <taxon>ecological metagenomes</taxon>
    </lineage>
</organism>
<comment type="caution">
    <text evidence="1">The sequence shown here is derived from an EMBL/GenBank/DDBJ whole genome shotgun (WGS) entry which is preliminary data.</text>
</comment>
<gene>
    <name evidence="1" type="ORF">LCGC14_1729680</name>
</gene>
<reference evidence="1" key="1">
    <citation type="journal article" date="2015" name="Nature">
        <title>Complex archaea that bridge the gap between prokaryotes and eukaryotes.</title>
        <authorList>
            <person name="Spang A."/>
            <person name="Saw J.H."/>
            <person name="Jorgensen S.L."/>
            <person name="Zaremba-Niedzwiedzka K."/>
            <person name="Martijn J."/>
            <person name="Lind A.E."/>
            <person name="van Eijk R."/>
            <person name="Schleper C."/>
            <person name="Guy L."/>
            <person name="Ettema T.J."/>
        </authorList>
    </citation>
    <scope>NUCLEOTIDE SEQUENCE</scope>
</reference>
<proteinExistence type="predicted"/>
<evidence type="ECO:0000313" key="1">
    <source>
        <dbReference type="EMBL" id="KKM07863.1"/>
    </source>
</evidence>
<sequence length="108" mass="12057">MSIDSKVKEKQDKANLENAKKMAQLTNCIAIASSTAEGIIAFRQLMCMCGYNQSTVAVNPQTGAVNIEGSIYNAARENIWKEIRQLIPVKTRKKIEYEKTQFIDEGGE</sequence>
<accession>A0A0F9K9P1</accession>
<name>A0A0F9K9P1_9ZZZZ</name>